<keyword evidence="3 11" id="KW-0808">Transferase</keyword>
<protein>
    <recommendedName>
        <fullName evidence="11">Carbohydrate sulfotransferase</fullName>
        <ecNumber evidence="11">2.8.2.-</ecNumber>
    </recommendedName>
</protein>
<evidence type="ECO:0000256" key="2">
    <source>
        <dbReference type="ARBA" id="ARBA00006339"/>
    </source>
</evidence>
<dbReference type="GO" id="GO:0016051">
    <property type="term" value="P:carbohydrate biosynthetic process"/>
    <property type="evidence" value="ECO:0007669"/>
    <property type="project" value="InterPro"/>
</dbReference>
<dbReference type="AlphaFoldDB" id="V9KXB7"/>
<dbReference type="PANTHER" id="PTHR12137">
    <property type="entry name" value="CARBOHYDRATE SULFOTRANSFERASE"/>
    <property type="match status" value="1"/>
</dbReference>
<dbReference type="Pfam" id="PF03567">
    <property type="entry name" value="Sulfotransfer_2"/>
    <property type="match status" value="1"/>
</dbReference>
<keyword evidence="10 11" id="KW-0119">Carbohydrate metabolism</keyword>
<evidence type="ECO:0000256" key="7">
    <source>
        <dbReference type="ARBA" id="ARBA00023034"/>
    </source>
</evidence>
<keyword evidence="7 11" id="KW-0333">Golgi apparatus</keyword>
<keyword evidence="4 11" id="KW-0812">Transmembrane</keyword>
<accession>V9KXB7</accession>
<keyword evidence="8 11" id="KW-0472">Membrane</keyword>
<evidence type="ECO:0000256" key="9">
    <source>
        <dbReference type="ARBA" id="ARBA00023180"/>
    </source>
</evidence>
<feature type="transmembrane region" description="Helical" evidence="11">
    <location>
        <begin position="6"/>
        <end position="23"/>
    </location>
</feature>
<evidence type="ECO:0000256" key="6">
    <source>
        <dbReference type="ARBA" id="ARBA00022989"/>
    </source>
</evidence>
<keyword evidence="6 11" id="KW-1133">Transmembrane helix</keyword>
<evidence type="ECO:0000256" key="5">
    <source>
        <dbReference type="ARBA" id="ARBA00022968"/>
    </source>
</evidence>
<reference evidence="12" key="1">
    <citation type="journal article" date="2014" name="Nature">
        <title>Elephant shark genome provides unique insights into gnathostome evolution.</title>
        <authorList>
            <consortium name="International Elephant Shark Genome Sequencing Consortium"/>
            <person name="Venkatesh B."/>
            <person name="Lee A.P."/>
            <person name="Ravi V."/>
            <person name="Maurya A.K."/>
            <person name="Lian M.M."/>
            <person name="Swann J.B."/>
            <person name="Ohta Y."/>
            <person name="Flajnik M.F."/>
            <person name="Sutoh Y."/>
            <person name="Kasahara M."/>
            <person name="Hoon S."/>
            <person name="Gangu V."/>
            <person name="Roy S.W."/>
            <person name="Irimia M."/>
            <person name="Korzh V."/>
            <person name="Kondrychyn I."/>
            <person name="Lim Z.W."/>
            <person name="Tay B.H."/>
            <person name="Tohari S."/>
            <person name="Kong K.W."/>
            <person name="Ho S."/>
            <person name="Lorente-Galdos B."/>
            <person name="Quilez J."/>
            <person name="Marques-Bonet T."/>
            <person name="Raney B.J."/>
            <person name="Ingham P.W."/>
            <person name="Tay A."/>
            <person name="Hillier L.W."/>
            <person name="Minx P."/>
            <person name="Boehm T."/>
            <person name="Wilson R.K."/>
            <person name="Brenner S."/>
            <person name="Warren W.C."/>
        </authorList>
    </citation>
    <scope>NUCLEOTIDE SEQUENCE</scope>
    <source>
        <tissue evidence="12">Intestine</tissue>
    </source>
</reference>
<dbReference type="PANTHER" id="PTHR12137:SF4">
    <property type="entry name" value="CARBOHYDRATE SULFOTRANSFERASE 12"/>
    <property type="match status" value="1"/>
</dbReference>
<dbReference type="EMBL" id="JW870862">
    <property type="protein sequence ID" value="AFP03380.1"/>
    <property type="molecule type" value="mRNA"/>
</dbReference>
<dbReference type="GO" id="GO:0030166">
    <property type="term" value="P:proteoglycan biosynthetic process"/>
    <property type="evidence" value="ECO:0007669"/>
    <property type="project" value="TreeGrafter"/>
</dbReference>
<organism evidence="12">
    <name type="scientific">Callorhinchus milii</name>
    <name type="common">Ghost shark</name>
    <dbReference type="NCBI Taxonomy" id="7868"/>
    <lineage>
        <taxon>Eukaryota</taxon>
        <taxon>Metazoa</taxon>
        <taxon>Chordata</taxon>
        <taxon>Craniata</taxon>
        <taxon>Vertebrata</taxon>
        <taxon>Chondrichthyes</taxon>
        <taxon>Holocephali</taxon>
        <taxon>Chimaeriformes</taxon>
        <taxon>Callorhinchidae</taxon>
        <taxon>Callorhinchus</taxon>
    </lineage>
</organism>
<evidence type="ECO:0000256" key="11">
    <source>
        <dbReference type="RuleBase" id="RU364020"/>
    </source>
</evidence>
<evidence type="ECO:0000256" key="4">
    <source>
        <dbReference type="ARBA" id="ARBA00022692"/>
    </source>
</evidence>
<name>V9KXB7_CALMI</name>
<evidence type="ECO:0000256" key="1">
    <source>
        <dbReference type="ARBA" id="ARBA00004323"/>
    </source>
</evidence>
<dbReference type="InterPro" id="IPR018011">
    <property type="entry name" value="Carb_sulfotrans_8-10"/>
</dbReference>
<comment type="similarity">
    <text evidence="2 11">Belongs to the sulfotransferase 2 family.</text>
</comment>
<evidence type="ECO:0000313" key="12">
    <source>
        <dbReference type="EMBL" id="AFP03380.1"/>
    </source>
</evidence>
<evidence type="ECO:0000256" key="8">
    <source>
        <dbReference type="ARBA" id="ARBA00023136"/>
    </source>
</evidence>
<keyword evidence="5 11" id="KW-0735">Signal-anchor</keyword>
<dbReference type="InterPro" id="IPR005331">
    <property type="entry name" value="Sulfotransferase"/>
</dbReference>
<evidence type="ECO:0000256" key="3">
    <source>
        <dbReference type="ARBA" id="ARBA00022679"/>
    </source>
</evidence>
<keyword evidence="9 11" id="KW-0325">Glycoprotein</keyword>
<evidence type="ECO:0000256" key="10">
    <source>
        <dbReference type="ARBA" id="ARBA00023277"/>
    </source>
</evidence>
<dbReference type="GO" id="GO:0000139">
    <property type="term" value="C:Golgi membrane"/>
    <property type="evidence" value="ECO:0007669"/>
    <property type="project" value="UniProtKB-SubCell"/>
</dbReference>
<comment type="subcellular location">
    <subcellularLocation>
        <location evidence="1 11">Golgi apparatus membrane</location>
        <topology evidence="1 11">Single-pass type II membrane protein</topology>
    </subcellularLocation>
</comment>
<dbReference type="EC" id="2.8.2.-" evidence="11"/>
<proteinExistence type="evidence at transcript level"/>
<sequence>MRQVRFCHFGFLVIVMLAILYLFPGRMGDMPKSAISDIHAFYLRVARSKAAPRQVQEERRKRLEDLCTDSEYSFPGKSRNFTKIPNKEFRNLIVIDKLKVIYCFVPKVACTQWKRVLFVLNNNLGFHEPESINQDFVHNYFTRLQRKVNRDTVLNKLKDYKKFLFVRDPFVRLISAFRDKIARVNKVFYPYSFRMLKMYGNISHPPISAEKAEEEGVKPTFSHFVQYLLDTQTEKEIAFDDHWRQMYRLCHPCHIKYDFIGKLETLDENTAYLLQLLNAEKYFEFPSKYPNQTTTSYVEQWFKIIPKPWREKLYQLYKPDFTLFGYPKPIYLFPDGEQ</sequence>
<dbReference type="GO" id="GO:0008146">
    <property type="term" value="F:sulfotransferase activity"/>
    <property type="evidence" value="ECO:0007669"/>
    <property type="project" value="InterPro"/>
</dbReference>